<evidence type="ECO:0000256" key="1">
    <source>
        <dbReference type="ARBA" id="ARBA00010641"/>
    </source>
</evidence>
<evidence type="ECO:0000256" key="3">
    <source>
        <dbReference type="ARBA" id="ARBA00023082"/>
    </source>
</evidence>
<dbReference type="PANTHER" id="PTHR43133">
    <property type="entry name" value="RNA POLYMERASE ECF-TYPE SIGMA FACTO"/>
    <property type="match status" value="1"/>
</dbReference>
<dbReference type="GO" id="GO:0003677">
    <property type="term" value="F:DNA binding"/>
    <property type="evidence" value="ECO:0007669"/>
    <property type="project" value="InterPro"/>
</dbReference>
<dbReference type="CDD" id="cd06171">
    <property type="entry name" value="Sigma70_r4"/>
    <property type="match status" value="1"/>
</dbReference>
<dbReference type="OrthoDB" id="9803470at2"/>
<dbReference type="InterPro" id="IPR014284">
    <property type="entry name" value="RNA_pol_sigma-70_dom"/>
</dbReference>
<dbReference type="Gene3D" id="1.10.1740.10">
    <property type="match status" value="1"/>
</dbReference>
<accession>A0A1C2DT05</accession>
<feature type="domain" description="RNA polymerase sigma factor 70 region 4 type 2" evidence="6">
    <location>
        <begin position="119"/>
        <end position="171"/>
    </location>
</feature>
<dbReference type="Pfam" id="PF04542">
    <property type="entry name" value="Sigma70_r2"/>
    <property type="match status" value="1"/>
</dbReference>
<name>A0A1C2DT05_9HYPH</name>
<sequence length="179" mass="18867">MSGKAPAGRFGEVVLPHLGDALSLARWLTGNATDAEDVVQEACLKAHAGIGTYAGGNARAWLLTIVRNTSYSWLARNRPRNVVVVGDMTDLDELATGYGNDAPFANGPEAALIAKSDHAALEAAIAALPHPFREVIVLRDVNDLAYREIAAVLDLPLGTVMSRLARARAALISKLGGKS</sequence>
<dbReference type="AlphaFoldDB" id="A0A1C2DT05"/>
<proteinExistence type="inferred from homology"/>
<evidence type="ECO:0000256" key="2">
    <source>
        <dbReference type="ARBA" id="ARBA00023015"/>
    </source>
</evidence>
<dbReference type="GO" id="GO:0016987">
    <property type="term" value="F:sigma factor activity"/>
    <property type="evidence" value="ECO:0007669"/>
    <property type="project" value="UniProtKB-KW"/>
</dbReference>
<dbReference type="PANTHER" id="PTHR43133:SF25">
    <property type="entry name" value="RNA POLYMERASE SIGMA FACTOR RFAY-RELATED"/>
    <property type="match status" value="1"/>
</dbReference>
<dbReference type="EMBL" id="MDEO01000032">
    <property type="protein sequence ID" value="OCX17910.1"/>
    <property type="molecule type" value="Genomic_DNA"/>
</dbReference>
<gene>
    <name evidence="7" type="ORF">QV13_13915</name>
</gene>
<protein>
    <submittedName>
        <fullName evidence="7">RNA polymerase subunit sigma</fullName>
    </submittedName>
</protein>
<dbReference type="Proteomes" id="UP000094412">
    <property type="component" value="Unassembled WGS sequence"/>
</dbReference>
<evidence type="ECO:0000313" key="7">
    <source>
        <dbReference type="EMBL" id="OCX17910.1"/>
    </source>
</evidence>
<dbReference type="InterPro" id="IPR039425">
    <property type="entry name" value="RNA_pol_sigma-70-like"/>
</dbReference>
<dbReference type="Gene3D" id="1.10.10.10">
    <property type="entry name" value="Winged helix-like DNA-binding domain superfamily/Winged helix DNA-binding domain"/>
    <property type="match status" value="1"/>
</dbReference>
<reference evidence="7 8" key="1">
    <citation type="submission" date="2016-08" db="EMBL/GenBank/DDBJ databases">
        <title>Whole genome sequence of Mesorhizobium sp. strain UASWS1009 isolated from industrial sewage.</title>
        <authorList>
            <person name="Crovadore J."/>
            <person name="Calmin G."/>
            <person name="Chablais R."/>
            <person name="Cochard B."/>
            <person name="Lefort F."/>
        </authorList>
    </citation>
    <scope>NUCLEOTIDE SEQUENCE [LARGE SCALE GENOMIC DNA]</scope>
    <source>
        <strain evidence="7 8">UASWS1009</strain>
    </source>
</reference>
<feature type="domain" description="RNA polymerase sigma-70 region 2" evidence="5">
    <location>
        <begin position="16"/>
        <end position="78"/>
    </location>
</feature>
<dbReference type="InterPro" id="IPR007627">
    <property type="entry name" value="RNA_pol_sigma70_r2"/>
</dbReference>
<dbReference type="STRING" id="1566387.QV13_13915"/>
<keyword evidence="8" id="KW-1185">Reference proteome</keyword>
<evidence type="ECO:0000259" key="6">
    <source>
        <dbReference type="Pfam" id="PF08281"/>
    </source>
</evidence>
<dbReference type="SUPFAM" id="SSF88946">
    <property type="entry name" value="Sigma2 domain of RNA polymerase sigma factors"/>
    <property type="match status" value="1"/>
</dbReference>
<keyword evidence="3" id="KW-0731">Sigma factor</keyword>
<organism evidence="7 8">
    <name type="scientific">Mesorhizobium hungaricum</name>
    <dbReference type="NCBI Taxonomy" id="1566387"/>
    <lineage>
        <taxon>Bacteria</taxon>
        <taxon>Pseudomonadati</taxon>
        <taxon>Pseudomonadota</taxon>
        <taxon>Alphaproteobacteria</taxon>
        <taxon>Hyphomicrobiales</taxon>
        <taxon>Phyllobacteriaceae</taxon>
        <taxon>Mesorhizobium</taxon>
    </lineage>
</organism>
<evidence type="ECO:0000313" key="8">
    <source>
        <dbReference type="Proteomes" id="UP000094412"/>
    </source>
</evidence>
<keyword evidence="4" id="KW-0804">Transcription</keyword>
<dbReference type="InterPro" id="IPR013325">
    <property type="entry name" value="RNA_pol_sigma_r2"/>
</dbReference>
<dbReference type="NCBIfam" id="TIGR02937">
    <property type="entry name" value="sigma70-ECF"/>
    <property type="match status" value="1"/>
</dbReference>
<comment type="caution">
    <text evidence="7">The sequence shown here is derived from an EMBL/GenBank/DDBJ whole genome shotgun (WGS) entry which is preliminary data.</text>
</comment>
<dbReference type="InterPro" id="IPR013324">
    <property type="entry name" value="RNA_pol_sigma_r3/r4-like"/>
</dbReference>
<dbReference type="InterPro" id="IPR036388">
    <property type="entry name" value="WH-like_DNA-bd_sf"/>
</dbReference>
<evidence type="ECO:0000256" key="4">
    <source>
        <dbReference type="ARBA" id="ARBA00023163"/>
    </source>
</evidence>
<dbReference type="GO" id="GO:0006352">
    <property type="term" value="P:DNA-templated transcription initiation"/>
    <property type="evidence" value="ECO:0007669"/>
    <property type="project" value="InterPro"/>
</dbReference>
<dbReference type="SUPFAM" id="SSF88659">
    <property type="entry name" value="Sigma3 and sigma4 domains of RNA polymerase sigma factors"/>
    <property type="match status" value="1"/>
</dbReference>
<evidence type="ECO:0000259" key="5">
    <source>
        <dbReference type="Pfam" id="PF04542"/>
    </source>
</evidence>
<dbReference type="Pfam" id="PF08281">
    <property type="entry name" value="Sigma70_r4_2"/>
    <property type="match status" value="1"/>
</dbReference>
<keyword evidence="2" id="KW-0805">Transcription regulation</keyword>
<comment type="similarity">
    <text evidence="1">Belongs to the sigma-70 factor family. ECF subfamily.</text>
</comment>
<dbReference type="InterPro" id="IPR013249">
    <property type="entry name" value="RNA_pol_sigma70_r4_t2"/>
</dbReference>